<gene>
    <name evidence="1" type="ORF">BS47DRAFT_1124728</name>
</gene>
<evidence type="ECO:0000313" key="2">
    <source>
        <dbReference type="Proteomes" id="UP000886523"/>
    </source>
</evidence>
<evidence type="ECO:0000313" key="1">
    <source>
        <dbReference type="EMBL" id="KAF9511950.1"/>
    </source>
</evidence>
<name>A0A9P6AV35_9AGAM</name>
<reference evidence="1" key="1">
    <citation type="journal article" date="2020" name="Nat. Commun.">
        <title>Large-scale genome sequencing of mycorrhizal fungi provides insights into the early evolution of symbiotic traits.</title>
        <authorList>
            <person name="Miyauchi S."/>
            <person name="Kiss E."/>
            <person name="Kuo A."/>
            <person name="Drula E."/>
            <person name="Kohler A."/>
            <person name="Sanchez-Garcia M."/>
            <person name="Morin E."/>
            <person name="Andreopoulos B."/>
            <person name="Barry K.W."/>
            <person name="Bonito G."/>
            <person name="Buee M."/>
            <person name="Carver A."/>
            <person name="Chen C."/>
            <person name="Cichocki N."/>
            <person name="Clum A."/>
            <person name="Culley D."/>
            <person name="Crous P.W."/>
            <person name="Fauchery L."/>
            <person name="Girlanda M."/>
            <person name="Hayes R.D."/>
            <person name="Keri Z."/>
            <person name="LaButti K."/>
            <person name="Lipzen A."/>
            <person name="Lombard V."/>
            <person name="Magnuson J."/>
            <person name="Maillard F."/>
            <person name="Murat C."/>
            <person name="Nolan M."/>
            <person name="Ohm R.A."/>
            <person name="Pangilinan J."/>
            <person name="Pereira M.F."/>
            <person name="Perotto S."/>
            <person name="Peter M."/>
            <person name="Pfister S."/>
            <person name="Riley R."/>
            <person name="Sitrit Y."/>
            <person name="Stielow J.B."/>
            <person name="Szollosi G."/>
            <person name="Zifcakova L."/>
            <person name="Stursova M."/>
            <person name="Spatafora J.W."/>
            <person name="Tedersoo L."/>
            <person name="Vaario L.M."/>
            <person name="Yamada A."/>
            <person name="Yan M."/>
            <person name="Wang P."/>
            <person name="Xu J."/>
            <person name="Bruns T."/>
            <person name="Baldrian P."/>
            <person name="Vilgalys R."/>
            <person name="Dunand C."/>
            <person name="Henrissat B."/>
            <person name="Grigoriev I.V."/>
            <person name="Hibbett D."/>
            <person name="Nagy L.G."/>
            <person name="Martin F.M."/>
        </authorList>
    </citation>
    <scope>NUCLEOTIDE SEQUENCE</scope>
    <source>
        <strain evidence="1">UP504</strain>
    </source>
</reference>
<protein>
    <submittedName>
        <fullName evidence="1">Uncharacterized protein</fullName>
    </submittedName>
</protein>
<sequence length="198" mass="22068">MSTGGFAIGGNKESISTHPVFWFNDILISLYDAIDDFVAGFAYISTQKDSLRLDPSLSPAPPVQYNLQAQTWSFINNDTKNAFLENVNATFYIWPIGCSLFVQNFTAHVLGDNTLLWRNITHTPTDNPTPFLWHDIPHDPLEIAWGDMITQIYLSQVVMFPQLPSVSSEGSSQFLTPFELQLGSGLNSTNDSFTLLGE</sequence>
<organism evidence="1 2">
    <name type="scientific">Hydnum rufescens UP504</name>
    <dbReference type="NCBI Taxonomy" id="1448309"/>
    <lineage>
        <taxon>Eukaryota</taxon>
        <taxon>Fungi</taxon>
        <taxon>Dikarya</taxon>
        <taxon>Basidiomycota</taxon>
        <taxon>Agaricomycotina</taxon>
        <taxon>Agaricomycetes</taxon>
        <taxon>Cantharellales</taxon>
        <taxon>Hydnaceae</taxon>
        <taxon>Hydnum</taxon>
    </lineage>
</organism>
<accession>A0A9P6AV35</accession>
<dbReference type="EMBL" id="MU128993">
    <property type="protein sequence ID" value="KAF9511950.1"/>
    <property type="molecule type" value="Genomic_DNA"/>
</dbReference>
<dbReference type="Proteomes" id="UP000886523">
    <property type="component" value="Unassembled WGS sequence"/>
</dbReference>
<dbReference type="AlphaFoldDB" id="A0A9P6AV35"/>
<keyword evidence="2" id="KW-1185">Reference proteome</keyword>
<dbReference type="OrthoDB" id="3327767at2759"/>
<comment type="caution">
    <text evidence="1">The sequence shown here is derived from an EMBL/GenBank/DDBJ whole genome shotgun (WGS) entry which is preliminary data.</text>
</comment>
<proteinExistence type="predicted"/>